<name>A0A2M4DK23_ANODA</name>
<evidence type="ECO:0000313" key="1">
    <source>
        <dbReference type="EMBL" id="MBW77896.1"/>
    </source>
</evidence>
<reference evidence="1" key="1">
    <citation type="submission" date="2018-01" db="EMBL/GenBank/DDBJ databases">
        <title>An insight into the sialome of Amazonian anophelines.</title>
        <authorList>
            <person name="Ribeiro J.M."/>
            <person name="Scarpassa V."/>
            <person name="Calvo E."/>
        </authorList>
    </citation>
    <scope>NUCLEOTIDE SEQUENCE</scope>
</reference>
<accession>A0A2M4DK23</accession>
<organism evidence="1">
    <name type="scientific">Anopheles darlingi</name>
    <name type="common">Mosquito</name>
    <dbReference type="NCBI Taxonomy" id="43151"/>
    <lineage>
        <taxon>Eukaryota</taxon>
        <taxon>Metazoa</taxon>
        <taxon>Ecdysozoa</taxon>
        <taxon>Arthropoda</taxon>
        <taxon>Hexapoda</taxon>
        <taxon>Insecta</taxon>
        <taxon>Pterygota</taxon>
        <taxon>Neoptera</taxon>
        <taxon>Endopterygota</taxon>
        <taxon>Diptera</taxon>
        <taxon>Nematocera</taxon>
        <taxon>Culicoidea</taxon>
        <taxon>Culicidae</taxon>
        <taxon>Anophelinae</taxon>
        <taxon>Anopheles</taxon>
    </lineage>
</organism>
<dbReference type="EMBL" id="GGFL01013718">
    <property type="protein sequence ID" value="MBW77896.1"/>
    <property type="molecule type" value="Transcribed_RNA"/>
</dbReference>
<protein>
    <submittedName>
        <fullName evidence="1">Putative secreted protein</fullName>
    </submittedName>
</protein>
<proteinExistence type="predicted"/>
<dbReference type="AlphaFoldDB" id="A0A2M4DK23"/>
<sequence length="68" mass="7018">MPTLALAVLAGPGPSLQATCAIPVQSFARSVFAGAALRLIRSLHDHRWPVCPLGQGVAEAVAPPLVLH</sequence>